<feature type="transmembrane region" description="Helical" evidence="6">
    <location>
        <begin position="331"/>
        <end position="351"/>
    </location>
</feature>
<dbReference type="CDD" id="cd06580">
    <property type="entry name" value="TM_PBP1_transp_TpRbsC_like"/>
    <property type="match status" value="1"/>
</dbReference>
<dbReference type="AlphaFoldDB" id="A0A2W2HJY6"/>
<evidence type="ECO:0000313" key="7">
    <source>
        <dbReference type="EMBL" id="PZG50710.1"/>
    </source>
</evidence>
<feature type="transmembrane region" description="Helical" evidence="6">
    <location>
        <begin position="70"/>
        <end position="88"/>
    </location>
</feature>
<protein>
    <submittedName>
        <fullName evidence="7">ABC transporter permease</fullName>
    </submittedName>
</protein>
<evidence type="ECO:0000256" key="6">
    <source>
        <dbReference type="SAM" id="Phobius"/>
    </source>
</evidence>
<dbReference type="PANTHER" id="PTHR47089:SF1">
    <property type="entry name" value="GUANOSINE ABC TRANSPORTER PERMEASE PROTEIN NUPP"/>
    <property type="match status" value="1"/>
</dbReference>
<dbReference type="PANTHER" id="PTHR47089">
    <property type="entry name" value="ABC TRANSPORTER, PERMEASE PROTEIN"/>
    <property type="match status" value="1"/>
</dbReference>
<evidence type="ECO:0000256" key="3">
    <source>
        <dbReference type="ARBA" id="ARBA00022692"/>
    </source>
</evidence>
<keyword evidence="2" id="KW-1003">Cell membrane</keyword>
<proteinExistence type="predicted"/>
<feature type="transmembrane region" description="Helical" evidence="6">
    <location>
        <begin position="204"/>
        <end position="224"/>
    </location>
</feature>
<accession>A0A2W2HJY6</accession>
<organism evidence="7 8">
    <name type="scientific">Spongiactinospora gelatinilytica</name>
    <dbReference type="NCBI Taxonomy" id="2666298"/>
    <lineage>
        <taxon>Bacteria</taxon>
        <taxon>Bacillati</taxon>
        <taxon>Actinomycetota</taxon>
        <taxon>Actinomycetes</taxon>
        <taxon>Streptosporangiales</taxon>
        <taxon>Streptosporangiaceae</taxon>
        <taxon>Spongiactinospora</taxon>
    </lineage>
</organism>
<sequence length="367" mass="37757">MTALTTRLPRMVKPAALHTLLLYVASFAVALTLAGALVTLTGKSMSETAYALYQGSLEGGGSIGLSIDEATPLLLVALGAIVCARAGIFNIGQEGQLLMGAMAGAVVGLFMPGPGWMVMVGSLLGAALGGALWAGIPAVMYYWRGVNVVIGTLLMVFVAAQLAMYVVTQENLLQEDGEAGARSPQSNLLAEGVMLPRVGEYPDLNVTSGVFVVLAATVAIVLLLRHSTWGFRLRMLGHNPAAARRSGVRATVLGGGALLISGAFAGMAGGIMLSGTIGRFQPGMADNVGWEGLLVALVARNHPVAAIPVALFFGGLRAGGGFLASTGVPRYLVSVVTALLVMAAVFPAAYAELSKLRKRNKPVVVEG</sequence>
<name>A0A2W2HJY6_9ACTN</name>
<feature type="transmembrane region" description="Helical" evidence="6">
    <location>
        <begin position="117"/>
        <end position="136"/>
    </location>
</feature>
<dbReference type="Proteomes" id="UP000248544">
    <property type="component" value="Unassembled WGS sequence"/>
</dbReference>
<feature type="transmembrane region" description="Helical" evidence="6">
    <location>
        <begin position="95"/>
        <end position="111"/>
    </location>
</feature>
<dbReference type="RefSeq" id="WP_111166872.1">
    <property type="nucleotide sequence ID" value="NZ_POUA01000055.1"/>
</dbReference>
<evidence type="ECO:0000256" key="4">
    <source>
        <dbReference type="ARBA" id="ARBA00022989"/>
    </source>
</evidence>
<keyword evidence="4 6" id="KW-1133">Transmembrane helix</keyword>
<dbReference type="InterPro" id="IPR001851">
    <property type="entry name" value="ABC_transp_permease"/>
</dbReference>
<gene>
    <name evidence="7" type="ORF">C1I98_09900</name>
</gene>
<evidence type="ECO:0000256" key="1">
    <source>
        <dbReference type="ARBA" id="ARBA00004651"/>
    </source>
</evidence>
<keyword evidence="3 6" id="KW-0812">Transmembrane</keyword>
<evidence type="ECO:0000256" key="2">
    <source>
        <dbReference type="ARBA" id="ARBA00022475"/>
    </source>
</evidence>
<comment type="caution">
    <text evidence="7">The sequence shown here is derived from an EMBL/GenBank/DDBJ whole genome shotgun (WGS) entry which is preliminary data.</text>
</comment>
<reference evidence="7 8" key="1">
    <citation type="submission" date="2018-01" db="EMBL/GenBank/DDBJ databases">
        <title>Draft genome sequence of Sphaerisporangium sp. 7K107.</title>
        <authorList>
            <person name="Sahin N."/>
            <person name="Saygin H."/>
            <person name="Ay H."/>
        </authorList>
    </citation>
    <scope>NUCLEOTIDE SEQUENCE [LARGE SCALE GENOMIC DNA]</scope>
    <source>
        <strain evidence="7 8">7K107</strain>
    </source>
</reference>
<evidence type="ECO:0000256" key="5">
    <source>
        <dbReference type="ARBA" id="ARBA00023136"/>
    </source>
</evidence>
<comment type="subcellular location">
    <subcellularLocation>
        <location evidence="1">Cell membrane</location>
        <topology evidence="1">Multi-pass membrane protein</topology>
    </subcellularLocation>
</comment>
<dbReference type="Pfam" id="PF02653">
    <property type="entry name" value="BPD_transp_2"/>
    <property type="match status" value="1"/>
</dbReference>
<feature type="transmembrane region" description="Helical" evidence="6">
    <location>
        <begin position="148"/>
        <end position="167"/>
    </location>
</feature>
<evidence type="ECO:0000313" key="8">
    <source>
        <dbReference type="Proteomes" id="UP000248544"/>
    </source>
</evidence>
<dbReference type="GO" id="GO:0005886">
    <property type="term" value="C:plasma membrane"/>
    <property type="evidence" value="ECO:0007669"/>
    <property type="project" value="UniProtKB-SubCell"/>
</dbReference>
<feature type="transmembrane region" description="Helical" evidence="6">
    <location>
        <begin position="20"/>
        <end position="40"/>
    </location>
</feature>
<dbReference type="GO" id="GO:0022857">
    <property type="term" value="F:transmembrane transporter activity"/>
    <property type="evidence" value="ECO:0007669"/>
    <property type="project" value="InterPro"/>
</dbReference>
<keyword evidence="5 6" id="KW-0472">Membrane</keyword>
<keyword evidence="8" id="KW-1185">Reference proteome</keyword>
<feature type="transmembrane region" description="Helical" evidence="6">
    <location>
        <begin position="252"/>
        <end position="273"/>
    </location>
</feature>
<dbReference type="EMBL" id="POUA01000055">
    <property type="protein sequence ID" value="PZG50710.1"/>
    <property type="molecule type" value="Genomic_DNA"/>
</dbReference>